<evidence type="ECO:0000313" key="2">
    <source>
        <dbReference type="Proteomes" id="UP000217343"/>
    </source>
</evidence>
<protein>
    <submittedName>
        <fullName evidence="1">Phosphoglycerate mutase</fullName>
    </submittedName>
</protein>
<reference evidence="1 2" key="1">
    <citation type="submission" date="2017-06" db="EMBL/GenBank/DDBJ databases">
        <title>Sequencing and comparative analysis of myxobacterial genomes.</title>
        <authorList>
            <person name="Rupp O."/>
            <person name="Goesmann A."/>
            <person name="Sogaard-Andersen L."/>
        </authorList>
    </citation>
    <scope>NUCLEOTIDE SEQUENCE [LARGE SCALE GENOMIC DNA]</scope>
    <source>
        <strain evidence="1 2">DSM 14697</strain>
    </source>
</reference>
<dbReference type="InterPro" id="IPR050275">
    <property type="entry name" value="PGM_Phosphatase"/>
</dbReference>
<dbReference type="KEGG" id="mmas:MYMAC_005681"/>
<dbReference type="GO" id="GO:0005737">
    <property type="term" value="C:cytoplasm"/>
    <property type="evidence" value="ECO:0007669"/>
    <property type="project" value="TreeGrafter"/>
</dbReference>
<proteinExistence type="predicted"/>
<dbReference type="InterPro" id="IPR029033">
    <property type="entry name" value="His_PPase_superfam"/>
</dbReference>
<name>A0A250K3V0_9BACT</name>
<dbReference type="PANTHER" id="PTHR48100">
    <property type="entry name" value="BROAD-SPECIFICITY PHOSPHATASE YOR283W-RELATED"/>
    <property type="match status" value="1"/>
</dbReference>
<organism evidence="1 2">
    <name type="scientific">Corallococcus macrosporus DSM 14697</name>
    <dbReference type="NCBI Taxonomy" id="1189310"/>
    <lineage>
        <taxon>Bacteria</taxon>
        <taxon>Pseudomonadati</taxon>
        <taxon>Myxococcota</taxon>
        <taxon>Myxococcia</taxon>
        <taxon>Myxococcales</taxon>
        <taxon>Cystobacterineae</taxon>
        <taxon>Myxococcaceae</taxon>
        <taxon>Corallococcus</taxon>
    </lineage>
</organism>
<dbReference type="InterPro" id="IPR013078">
    <property type="entry name" value="His_Pase_superF_clade-1"/>
</dbReference>
<keyword evidence="2" id="KW-1185">Reference proteome</keyword>
<dbReference type="GO" id="GO:0016791">
    <property type="term" value="F:phosphatase activity"/>
    <property type="evidence" value="ECO:0007669"/>
    <property type="project" value="TreeGrafter"/>
</dbReference>
<gene>
    <name evidence="1" type="ORF">MYMAC_005681</name>
</gene>
<dbReference type="SUPFAM" id="SSF53254">
    <property type="entry name" value="Phosphoglycerate mutase-like"/>
    <property type="match status" value="1"/>
</dbReference>
<dbReference type="SMART" id="SM00855">
    <property type="entry name" value="PGAM"/>
    <property type="match status" value="1"/>
</dbReference>
<dbReference type="RefSeq" id="WP_095960373.1">
    <property type="nucleotide sequence ID" value="NZ_CP022203.1"/>
</dbReference>
<dbReference type="OrthoDB" id="280692at2"/>
<dbReference type="PANTHER" id="PTHR48100:SF1">
    <property type="entry name" value="HISTIDINE PHOSPHATASE FAMILY PROTEIN-RELATED"/>
    <property type="match status" value="1"/>
</dbReference>
<dbReference type="AlphaFoldDB" id="A0A250K3V0"/>
<evidence type="ECO:0000313" key="1">
    <source>
        <dbReference type="EMBL" id="ATB50026.1"/>
    </source>
</evidence>
<accession>A0A250K3V0</accession>
<dbReference type="Pfam" id="PF00300">
    <property type="entry name" value="His_Phos_1"/>
    <property type="match status" value="1"/>
</dbReference>
<sequence>MGVVYLVRHGQASFGAANYDQLSETGRVQARVLGEVLRERLPRVDTVVTGTLARHRQTAEACLAALGCDTASVQTAGFNEFDHEEVVARHTPRYADPEVLRAELLQTESPRRAYQALFTDAVARWVAGQHDAEYTEPWSAFRQRCLRAFDALIQEMGASKNALVFTSGGTITAICQELLRIPDEHAFRLNLTLANCGLSKVIYSARGRYLSTLNEHSHFEGARRELLTYR</sequence>
<dbReference type="EMBL" id="CP022203">
    <property type="protein sequence ID" value="ATB50026.1"/>
    <property type="molecule type" value="Genomic_DNA"/>
</dbReference>
<dbReference type="CDD" id="cd07067">
    <property type="entry name" value="HP_PGM_like"/>
    <property type="match status" value="1"/>
</dbReference>
<dbReference type="Gene3D" id="3.40.50.1240">
    <property type="entry name" value="Phosphoglycerate mutase-like"/>
    <property type="match status" value="1"/>
</dbReference>
<dbReference type="Proteomes" id="UP000217343">
    <property type="component" value="Chromosome"/>
</dbReference>